<keyword evidence="8" id="KW-1185">Reference proteome</keyword>
<keyword evidence="2" id="KW-1003">Cell membrane</keyword>
<feature type="transmembrane region" description="Helical" evidence="6">
    <location>
        <begin position="89"/>
        <end position="111"/>
    </location>
</feature>
<dbReference type="GO" id="GO:0016787">
    <property type="term" value="F:hydrolase activity"/>
    <property type="evidence" value="ECO:0007669"/>
    <property type="project" value="UniProtKB-KW"/>
</dbReference>
<dbReference type="Pfam" id="PF03788">
    <property type="entry name" value="LrgA"/>
    <property type="match status" value="1"/>
</dbReference>
<dbReference type="PANTHER" id="PTHR33931:SF2">
    <property type="entry name" value="HOLIN-LIKE PROTEIN CIDA"/>
    <property type="match status" value="1"/>
</dbReference>
<dbReference type="GO" id="GO:0005886">
    <property type="term" value="C:plasma membrane"/>
    <property type="evidence" value="ECO:0007669"/>
    <property type="project" value="UniProtKB-SubCell"/>
</dbReference>
<evidence type="ECO:0000313" key="8">
    <source>
        <dbReference type="Proteomes" id="UP000031197"/>
    </source>
</evidence>
<evidence type="ECO:0000256" key="1">
    <source>
        <dbReference type="ARBA" id="ARBA00004651"/>
    </source>
</evidence>
<reference evidence="7 8" key="1">
    <citation type="submission" date="2014-12" db="EMBL/GenBank/DDBJ databases">
        <title>Genome sequencing of Alteromonas marina AD001.</title>
        <authorList>
            <person name="Adrian T.G.S."/>
            <person name="Chan K.G."/>
        </authorList>
    </citation>
    <scope>NUCLEOTIDE SEQUENCE [LARGE SCALE GENOMIC DNA]</scope>
    <source>
        <strain evidence="7 8">AD001</strain>
    </source>
</reference>
<accession>A0A0B3XKU6</accession>
<dbReference type="RefSeq" id="WP_039223372.1">
    <property type="nucleotide sequence ID" value="NZ_JWLW01000066.1"/>
</dbReference>
<keyword evidence="3 6" id="KW-0812">Transmembrane</keyword>
<evidence type="ECO:0000256" key="6">
    <source>
        <dbReference type="SAM" id="Phobius"/>
    </source>
</evidence>
<dbReference type="Proteomes" id="UP000031197">
    <property type="component" value="Unassembled WGS sequence"/>
</dbReference>
<feature type="transmembrane region" description="Helical" evidence="6">
    <location>
        <begin position="35"/>
        <end position="52"/>
    </location>
</feature>
<comment type="caution">
    <text evidence="7">The sequence shown here is derived from an EMBL/GenBank/DDBJ whole genome shotgun (WGS) entry which is preliminary data.</text>
</comment>
<dbReference type="AlphaFoldDB" id="A0A0B3XKU6"/>
<sequence length="133" mass="14709">MRDVSKALVGAILVFAAYYLGLFAVNIMALPIPGALVGLLILLGILFIFPKLETHTARFVTLPLKHMSLLFVPAVLALSIYWVDIYENLLAITIAIFVTTSLSLGFTAWFAQKLFCSKQHKESHSSQVGRELE</sequence>
<evidence type="ECO:0000256" key="5">
    <source>
        <dbReference type="ARBA" id="ARBA00023136"/>
    </source>
</evidence>
<feature type="transmembrane region" description="Helical" evidence="6">
    <location>
        <begin position="64"/>
        <end position="83"/>
    </location>
</feature>
<dbReference type="EMBL" id="JWLW01000066">
    <property type="protein sequence ID" value="KHT44610.1"/>
    <property type="molecule type" value="Genomic_DNA"/>
</dbReference>
<evidence type="ECO:0000256" key="4">
    <source>
        <dbReference type="ARBA" id="ARBA00022989"/>
    </source>
</evidence>
<feature type="transmembrane region" description="Helical" evidence="6">
    <location>
        <begin position="7"/>
        <end position="29"/>
    </location>
</feature>
<dbReference type="PANTHER" id="PTHR33931">
    <property type="entry name" value="HOLIN-LIKE PROTEIN CIDA-RELATED"/>
    <property type="match status" value="1"/>
</dbReference>
<keyword evidence="4 6" id="KW-1133">Transmembrane helix</keyword>
<name>A0A0B3XKU6_9ALTE</name>
<keyword evidence="5 6" id="KW-0472">Membrane</keyword>
<evidence type="ECO:0000256" key="3">
    <source>
        <dbReference type="ARBA" id="ARBA00022692"/>
    </source>
</evidence>
<organism evidence="7 8">
    <name type="scientific">Alteromonas marina</name>
    <dbReference type="NCBI Taxonomy" id="203795"/>
    <lineage>
        <taxon>Bacteria</taxon>
        <taxon>Pseudomonadati</taxon>
        <taxon>Pseudomonadota</taxon>
        <taxon>Gammaproteobacteria</taxon>
        <taxon>Alteromonadales</taxon>
        <taxon>Alteromonadaceae</taxon>
        <taxon>Alteromonas/Salinimonas group</taxon>
        <taxon>Alteromonas</taxon>
    </lineage>
</organism>
<keyword evidence="7" id="KW-0378">Hydrolase</keyword>
<evidence type="ECO:0000256" key="2">
    <source>
        <dbReference type="ARBA" id="ARBA00022475"/>
    </source>
</evidence>
<dbReference type="InterPro" id="IPR005538">
    <property type="entry name" value="LrgA/CidA"/>
</dbReference>
<dbReference type="OrthoDB" id="6332872at2"/>
<evidence type="ECO:0000313" key="7">
    <source>
        <dbReference type="EMBL" id="KHT44610.1"/>
    </source>
</evidence>
<protein>
    <submittedName>
        <fullName evidence="7">Murein hydrolase transporter LrgA</fullName>
    </submittedName>
</protein>
<proteinExistence type="predicted"/>
<comment type="subcellular location">
    <subcellularLocation>
        <location evidence="1">Cell membrane</location>
        <topology evidence="1">Multi-pass membrane protein</topology>
    </subcellularLocation>
</comment>
<gene>
    <name evidence="7" type="ORF">RJ41_17260</name>
</gene>